<evidence type="ECO:0000313" key="2">
    <source>
        <dbReference type="Proteomes" id="UP000789759"/>
    </source>
</evidence>
<protein>
    <submittedName>
        <fullName evidence="1">14981_t:CDS:1</fullName>
    </submittedName>
</protein>
<name>A0A9N9IM24_9GLOM</name>
<organism evidence="1 2">
    <name type="scientific">Cetraspora pellucida</name>
    <dbReference type="NCBI Taxonomy" id="1433469"/>
    <lineage>
        <taxon>Eukaryota</taxon>
        <taxon>Fungi</taxon>
        <taxon>Fungi incertae sedis</taxon>
        <taxon>Mucoromycota</taxon>
        <taxon>Glomeromycotina</taxon>
        <taxon>Glomeromycetes</taxon>
        <taxon>Diversisporales</taxon>
        <taxon>Gigasporaceae</taxon>
        <taxon>Cetraspora</taxon>
    </lineage>
</organism>
<dbReference type="OrthoDB" id="10426042at2759"/>
<evidence type="ECO:0000313" key="1">
    <source>
        <dbReference type="EMBL" id="CAG8738848.1"/>
    </source>
</evidence>
<accession>A0A9N9IM24</accession>
<reference evidence="1" key="1">
    <citation type="submission" date="2021-06" db="EMBL/GenBank/DDBJ databases">
        <authorList>
            <person name="Kallberg Y."/>
            <person name="Tangrot J."/>
            <person name="Rosling A."/>
        </authorList>
    </citation>
    <scope>NUCLEOTIDE SEQUENCE</scope>
    <source>
        <strain evidence="1">FL966</strain>
    </source>
</reference>
<comment type="caution">
    <text evidence="1">The sequence shown here is derived from an EMBL/GenBank/DDBJ whole genome shotgun (WGS) entry which is preliminary data.</text>
</comment>
<gene>
    <name evidence="1" type="ORF">CPELLU_LOCUS13972</name>
</gene>
<dbReference type="EMBL" id="CAJVQA010015717">
    <property type="protein sequence ID" value="CAG8738848.1"/>
    <property type="molecule type" value="Genomic_DNA"/>
</dbReference>
<sequence length="175" mass="20775">MEDFEENNYSISYFFIDNNEIDNLSVNSSCINDDTMEVNETGKPLQLCTRSFVWKYFVKKKKPLMQDVPELNKEKKKLNVSVIDMLQNQQTVNNHSSEPFDLNIFKDLIKHWIANVLSADSIKRYVMNDFEKEHRKLMVKLQRISEKFSVMTDIWIMNTNEKFFIAVTLHYLNTS</sequence>
<dbReference type="Proteomes" id="UP000789759">
    <property type="component" value="Unassembled WGS sequence"/>
</dbReference>
<keyword evidence="2" id="KW-1185">Reference proteome</keyword>
<dbReference type="AlphaFoldDB" id="A0A9N9IM24"/>
<proteinExistence type="predicted"/>